<dbReference type="NCBIfam" id="TIGR02937">
    <property type="entry name" value="sigma70-ECF"/>
    <property type="match status" value="1"/>
</dbReference>
<evidence type="ECO:0000256" key="4">
    <source>
        <dbReference type="ARBA" id="ARBA00023163"/>
    </source>
</evidence>
<feature type="domain" description="DUF6596" evidence="7">
    <location>
        <begin position="180"/>
        <end position="280"/>
    </location>
</feature>
<proteinExistence type="inferred from homology"/>
<accession>M2QBU5</accession>
<dbReference type="InterPro" id="IPR013324">
    <property type="entry name" value="RNA_pol_sigma_r3/r4-like"/>
</dbReference>
<dbReference type="Proteomes" id="UP000188551">
    <property type="component" value="Unassembled WGS sequence"/>
</dbReference>
<evidence type="ECO:0000256" key="3">
    <source>
        <dbReference type="ARBA" id="ARBA00023082"/>
    </source>
</evidence>
<evidence type="ECO:0000313" key="11">
    <source>
        <dbReference type="Proteomes" id="UP000188551"/>
    </source>
</evidence>
<dbReference type="Pfam" id="PF08281">
    <property type="entry name" value="Sigma70_r4_2"/>
    <property type="match status" value="1"/>
</dbReference>
<dbReference type="GO" id="GO:0003677">
    <property type="term" value="F:DNA binding"/>
    <property type="evidence" value="ECO:0007669"/>
    <property type="project" value="InterPro"/>
</dbReference>
<organism evidence="8 10">
    <name type="scientific">Amycolatopsis azurea DSM 43854</name>
    <dbReference type="NCBI Taxonomy" id="1238180"/>
    <lineage>
        <taxon>Bacteria</taxon>
        <taxon>Bacillati</taxon>
        <taxon>Actinomycetota</taxon>
        <taxon>Actinomycetes</taxon>
        <taxon>Pseudonocardiales</taxon>
        <taxon>Pseudonocardiaceae</taxon>
        <taxon>Amycolatopsis</taxon>
    </lineage>
</organism>
<evidence type="ECO:0000313" key="8">
    <source>
        <dbReference type="EMBL" id="EMD29520.1"/>
    </source>
</evidence>
<evidence type="ECO:0000259" key="5">
    <source>
        <dbReference type="Pfam" id="PF04542"/>
    </source>
</evidence>
<evidence type="ECO:0000313" key="9">
    <source>
        <dbReference type="EMBL" id="OOC02704.1"/>
    </source>
</evidence>
<evidence type="ECO:0000313" key="10">
    <source>
        <dbReference type="Proteomes" id="UP000014137"/>
    </source>
</evidence>
<keyword evidence="4" id="KW-0804">Transcription</keyword>
<evidence type="ECO:0000256" key="1">
    <source>
        <dbReference type="ARBA" id="ARBA00010641"/>
    </source>
</evidence>
<dbReference type="RefSeq" id="WP_005151276.1">
    <property type="nucleotide sequence ID" value="NZ_ANMG01000004.1"/>
</dbReference>
<dbReference type="Gene3D" id="1.10.1740.10">
    <property type="match status" value="1"/>
</dbReference>
<dbReference type="InterPro" id="IPR014284">
    <property type="entry name" value="RNA_pol_sigma-70_dom"/>
</dbReference>
<dbReference type="InterPro" id="IPR013249">
    <property type="entry name" value="RNA_pol_sigma70_r4_t2"/>
</dbReference>
<keyword evidence="3" id="KW-0731">Sigma factor</keyword>
<gene>
    <name evidence="9" type="ORF">B0293_31660</name>
    <name evidence="8" type="ORF">C791_4369</name>
</gene>
<dbReference type="AlphaFoldDB" id="M2QBU5"/>
<dbReference type="EMBL" id="ANMG01000004">
    <property type="protein sequence ID" value="EMD29520.1"/>
    <property type="molecule type" value="Genomic_DNA"/>
</dbReference>
<sequence length="410" mass="44641">MTTDLDTAITRAFREESGQVVATLIRVTGDWDLAEECVQEAFALALRTWPRDGVPAKPGAWLTTTARNRATDRIRREAVGAEKLREAAHLAAAAEPEWDESGVHDDRLRLIFTCCHPSLPLEGQVALALRTLAGLTTAEIARAFLVSEATMSQRLVRVKRKIRTAGIPYSVPRSELLPERTAAVLGMLYLLFNEGYSASAGTDPMRTDLSAEAIRLSRILAGLMPGEPEVLGLLALLLLHDARRTTRVDEEGTLVSLEDQDRGRWNAAEIAEGTEILETALRRGVPGRYQIQAAIAACHTTAARASDTDWVQIAALYGELLRFMPSPVVELNRAVAVAMAEGPEAGLELVDKLTADDNLPGYHLLPATRADLLRRLARFDEAADAYRDALALAGTDVERAYLSGKLAETS</sequence>
<dbReference type="InterPro" id="IPR046531">
    <property type="entry name" value="DUF6596"/>
</dbReference>
<evidence type="ECO:0000256" key="2">
    <source>
        <dbReference type="ARBA" id="ARBA00023015"/>
    </source>
</evidence>
<comment type="caution">
    <text evidence="8">The sequence shown here is derived from an EMBL/GenBank/DDBJ whole genome shotgun (WGS) entry which is preliminary data.</text>
</comment>
<dbReference type="GO" id="GO:0016987">
    <property type="term" value="F:sigma factor activity"/>
    <property type="evidence" value="ECO:0007669"/>
    <property type="project" value="UniProtKB-KW"/>
</dbReference>
<dbReference type="InterPro" id="IPR013325">
    <property type="entry name" value="RNA_pol_sigma_r2"/>
</dbReference>
<dbReference type="Pfam" id="PF20239">
    <property type="entry name" value="DUF6596"/>
    <property type="match status" value="1"/>
</dbReference>
<dbReference type="PANTHER" id="PTHR47756">
    <property type="entry name" value="BLL6612 PROTEIN-RELATED"/>
    <property type="match status" value="1"/>
</dbReference>
<dbReference type="InterPro" id="IPR007627">
    <property type="entry name" value="RNA_pol_sigma70_r2"/>
</dbReference>
<dbReference type="Pfam" id="PF04542">
    <property type="entry name" value="Sigma70_r2"/>
    <property type="match status" value="1"/>
</dbReference>
<name>M2QBU5_9PSEU</name>
<dbReference type="PATRIC" id="fig|1238180.3.peg.831"/>
<keyword evidence="2" id="KW-0805">Transcription regulation</keyword>
<keyword evidence="11" id="KW-1185">Reference proteome</keyword>
<dbReference type="InterPro" id="IPR036388">
    <property type="entry name" value="WH-like_DNA-bd_sf"/>
</dbReference>
<feature type="domain" description="RNA polymerase sigma-70 region 2" evidence="5">
    <location>
        <begin position="13"/>
        <end position="78"/>
    </location>
</feature>
<dbReference type="Proteomes" id="UP000014137">
    <property type="component" value="Unassembled WGS sequence"/>
</dbReference>
<feature type="domain" description="RNA polymerase sigma factor 70 region 4 type 2" evidence="6">
    <location>
        <begin position="111"/>
        <end position="162"/>
    </location>
</feature>
<reference evidence="9 11" key="2">
    <citation type="submission" date="2017-02" db="EMBL/GenBank/DDBJ databases">
        <title>Amycolatopsis azurea DSM 43854 draft genome.</title>
        <authorList>
            <person name="Mayilraj S."/>
        </authorList>
    </citation>
    <scope>NUCLEOTIDE SEQUENCE [LARGE SCALE GENOMIC DNA]</scope>
    <source>
        <strain evidence="9 11">DSM 43854</strain>
    </source>
</reference>
<evidence type="ECO:0000259" key="6">
    <source>
        <dbReference type="Pfam" id="PF08281"/>
    </source>
</evidence>
<comment type="similarity">
    <text evidence="1">Belongs to the sigma-70 factor family. ECF subfamily.</text>
</comment>
<evidence type="ECO:0000259" key="7">
    <source>
        <dbReference type="Pfam" id="PF20239"/>
    </source>
</evidence>
<dbReference type="SUPFAM" id="SSF88946">
    <property type="entry name" value="Sigma2 domain of RNA polymerase sigma factors"/>
    <property type="match status" value="1"/>
</dbReference>
<protein>
    <submittedName>
        <fullName evidence="8">RNA polymerase sigma-70 factor, ECF subfamily</fullName>
    </submittedName>
    <submittedName>
        <fullName evidence="9">RNA polymerase subunit sigma-24</fullName>
    </submittedName>
</protein>
<dbReference type="SUPFAM" id="SSF88659">
    <property type="entry name" value="Sigma3 and sigma4 domains of RNA polymerase sigma factors"/>
    <property type="match status" value="1"/>
</dbReference>
<dbReference type="OrthoDB" id="9780299at2"/>
<dbReference type="EMBL" id="MUXN01000024">
    <property type="protein sequence ID" value="OOC02704.1"/>
    <property type="molecule type" value="Genomic_DNA"/>
</dbReference>
<reference evidence="8 10" key="1">
    <citation type="submission" date="2012-10" db="EMBL/GenBank/DDBJ databases">
        <title>Genome assembly of Amycolatopsis azurea DSM 43854.</title>
        <authorList>
            <person name="Khatri I."/>
            <person name="Kaur I."/>
            <person name="Subramanian S."/>
            <person name="Mayilraj S."/>
        </authorList>
    </citation>
    <scope>NUCLEOTIDE SEQUENCE [LARGE SCALE GENOMIC DNA]</scope>
    <source>
        <strain evidence="8 10">DSM 43854</strain>
    </source>
</reference>
<dbReference type="Gene3D" id="1.10.10.10">
    <property type="entry name" value="Winged helix-like DNA-binding domain superfamily/Winged helix DNA-binding domain"/>
    <property type="match status" value="1"/>
</dbReference>
<dbReference type="PANTHER" id="PTHR47756:SF2">
    <property type="entry name" value="BLL6612 PROTEIN"/>
    <property type="match status" value="1"/>
</dbReference>
<dbReference type="GO" id="GO:0006352">
    <property type="term" value="P:DNA-templated transcription initiation"/>
    <property type="evidence" value="ECO:0007669"/>
    <property type="project" value="InterPro"/>
</dbReference>